<protein>
    <recommendedName>
        <fullName evidence="1">SnoaL-like domain-containing protein</fullName>
    </recommendedName>
</protein>
<organism evidence="2 3">
    <name type="scientific">Denitratisoma oestradiolicum</name>
    <dbReference type="NCBI Taxonomy" id="311182"/>
    <lineage>
        <taxon>Bacteria</taxon>
        <taxon>Pseudomonadati</taxon>
        <taxon>Pseudomonadota</taxon>
        <taxon>Betaproteobacteria</taxon>
        <taxon>Nitrosomonadales</taxon>
        <taxon>Sterolibacteriaceae</taxon>
        <taxon>Denitratisoma</taxon>
    </lineage>
</organism>
<evidence type="ECO:0000259" key="1">
    <source>
        <dbReference type="Pfam" id="PF13577"/>
    </source>
</evidence>
<dbReference type="InterPro" id="IPR032710">
    <property type="entry name" value="NTF2-like_dom_sf"/>
</dbReference>
<reference evidence="2 3" key="1">
    <citation type="submission" date="2020-03" db="EMBL/GenBank/DDBJ databases">
        <authorList>
            <consortium name="Genoscope - CEA"/>
            <person name="William W."/>
        </authorList>
    </citation>
    <scope>NUCLEOTIDE SEQUENCE [LARGE SCALE GENOMIC DNA]</scope>
    <source>
        <strain evidence="3">DSM 16959</strain>
    </source>
</reference>
<evidence type="ECO:0000313" key="2">
    <source>
        <dbReference type="EMBL" id="CAB1370593.1"/>
    </source>
</evidence>
<dbReference type="OrthoDB" id="1492465at2"/>
<dbReference type="CDD" id="cd00531">
    <property type="entry name" value="NTF2_like"/>
    <property type="match status" value="1"/>
</dbReference>
<dbReference type="Pfam" id="PF13577">
    <property type="entry name" value="SnoaL_4"/>
    <property type="match status" value="1"/>
</dbReference>
<dbReference type="SUPFAM" id="SSF54427">
    <property type="entry name" value="NTF2-like"/>
    <property type="match status" value="1"/>
</dbReference>
<dbReference type="RefSeq" id="WP_145769337.1">
    <property type="nucleotide sequence ID" value="NZ_LR778301.1"/>
</dbReference>
<feature type="domain" description="SnoaL-like" evidence="1">
    <location>
        <begin position="17"/>
        <end position="134"/>
    </location>
</feature>
<name>A0A6S6Y021_9PROT</name>
<dbReference type="AlphaFoldDB" id="A0A6S6Y021"/>
<accession>A0A6S6Y021</accession>
<evidence type="ECO:0000313" key="3">
    <source>
        <dbReference type="Proteomes" id="UP000515733"/>
    </source>
</evidence>
<dbReference type="EMBL" id="LR778301">
    <property type="protein sequence ID" value="CAB1370593.1"/>
    <property type="molecule type" value="Genomic_DNA"/>
</dbReference>
<keyword evidence="3" id="KW-1185">Reference proteome</keyword>
<dbReference type="KEGG" id="doe:DENOEST_3439"/>
<gene>
    <name evidence="2" type="ORF">DENOEST_3439</name>
</gene>
<dbReference type="InterPro" id="IPR037401">
    <property type="entry name" value="SnoaL-like"/>
</dbReference>
<proteinExistence type="predicted"/>
<dbReference type="Gene3D" id="3.10.450.50">
    <property type="match status" value="1"/>
</dbReference>
<sequence>MTEQNLDLANLAARIDRLESLDQIRQLPAKYALSLDMRDLDAHVGLFAPDIRVSKDKTGRQHMRAWLDDTLRLQFTGTSHHIGGHIIEFKDPDHAFGVVYSKNEHETGPEWVIMQMLYWDDYERIDGRWYFRRRLPCYWYATDLNKPPIGDMKMRWPGREPYSGAWTELWPSWKDFWANRPEGLPEVAEPAPLDKFLETMRRGAPIPKIRVR</sequence>
<dbReference type="Proteomes" id="UP000515733">
    <property type="component" value="Chromosome"/>
</dbReference>